<dbReference type="EMBL" id="JAHFYH010000159">
    <property type="protein sequence ID" value="KAH0210677.1"/>
    <property type="molecule type" value="Genomic_DNA"/>
</dbReference>
<gene>
    <name evidence="1" type="ORF">KCV03_g9965</name>
</gene>
<feature type="non-terminal residue" evidence="1">
    <location>
        <position position="242"/>
    </location>
</feature>
<comment type="caution">
    <text evidence="1">The sequence shown here is derived from an EMBL/GenBank/DDBJ whole genome shotgun (WGS) entry which is preliminary data.</text>
</comment>
<evidence type="ECO:0000313" key="1">
    <source>
        <dbReference type="EMBL" id="KAH0210677.1"/>
    </source>
</evidence>
<dbReference type="Proteomes" id="UP000767238">
    <property type="component" value="Unassembled WGS sequence"/>
</dbReference>
<sequence>MLTLPFKSAYTIHSHSQLPFLSCVVQLPVEPGHSLTLRQTSQSLRREPTPALVPARACQGQRHEAPQDWFDSRRTIHQESSSVSSIKPIGSGFSSPSRQTLLKDGPAFSTDTDPNIAETLFVRFGLIPLECDEAHKGTELVGLIESYVYAADDTPGCFTLYCRFEELRAATASKTMFESALTSVSFTFVDHHKYFGHDHTNARAQAVSAYDGQVEFTATSESMMNFNIKKTLRKPCCDFYFL</sequence>
<proteinExistence type="predicted"/>
<dbReference type="OrthoDB" id="3933171at2759"/>
<reference evidence="1" key="2">
    <citation type="submission" date="2021-08" db="EMBL/GenBank/DDBJ databases">
        <authorList>
            <person name="Gostincar C."/>
            <person name="Sun X."/>
            <person name="Song Z."/>
            <person name="Gunde-Cimerman N."/>
        </authorList>
    </citation>
    <scope>NUCLEOTIDE SEQUENCE</scope>
    <source>
        <strain evidence="1">EXF-8016</strain>
    </source>
</reference>
<name>A0A9P8G8D1_AURME</name>
<accession>A0A9P8G8D1</accession>
<dbReference type="AlphaFoldDB" id="A0A9P8G8D1"/>
<reference evidence="1" key="1">
    <citation type="journal article" date="2021" name="J Fungi (Basel)">
        <title>Virulence traits and population genomics of the black yeast Aureobasidium melanogenum.</title>
        <authorList>
            <person name="Cernosa A."/>
            <person name="Sun X."/>
            <person name="Gostincar C."/>
            <person name="Fang C."/>
            <person name="Gunde-Cimerman N."/>
            <person name="Song Z."/>
        </authorList>
    </citation>
    <scope>NUCLEOTIDE SEQUENCE</scope>
    <source>
        <strain evidence="1">EXF-8016</strain>
    </source>
</reference>
<evidence type="ECO:0000313" key="2">
    <source>
        <dbReference type="Proteomes" id="UP000767238"/>
    </source>
</evidence>
<organism evidence="1 2">
    <name type="scientific">Aureobasidium melanogenum</name>
    <name type="common">Aureobasidium pullulans var. melanogenum</name>
    <dbReference type="NCBI Taxonomy" id="46634"/>
    <lineage>
        <taxon>Eukaryota</taxon>
        <taxon>Fungi</taxon>
        <taxon>Dikarya</taxon>
        <taxon>Ascomycota</taxon>
        <taxon>Pezizomycotina</taxon>
        <taxon>Dothideomycetes</taxon>
        <taxon>Dothideomycetidae</taxon>
        <taxon>Dothideales</taxon>
        <taxon>Saccotheciaceae</taxon>
        <taxon>Aureobasidium</taxon>
    </lineage>
</organism>
<protein>
    <submittedName>
        <fullName evidence="1">Uncharacterized protein</fullName>
    </submittedName>
</protein>